<dbReference type="PANTHER" id="PTHR43788">
    <property type="entry name" value="DNA2/NAM7 HELICASE FAMILY MEMBER"/>
    <property type="match status" value="1"/>
</dbReference>
<organism evidence="6 7">
    <name type="scientific">Oidiodendron maius (strain Zn)</name>
    <dbReference type="NCBI Taxonomy" id="913774"/>
    <lineage>
        <taxon>Eukaryota</taxon>
        <taxon>Fungi</taxon>
        <taxon>Dikarya</taxon>
        <taxon>Ascomycota</taxon>
        <taxon>Pezizomycotina</taxon>
        <taxon>Leotiomycetes</taxon>
        <taxon>Leotiomycetes incertae sedis</taxon>
        <taxon>Myxotrichaceae</taxon>
        <taxon>Oidiodendron</taxon>
    </lineage>
</organism>
<dbReference type="Pfam" id="PF13087">
    <property type="entry name" value="AAA_12"/>
    <property type="match status" value="1"/>
</dbReference>
<dbReference type="PANTHER" id="PTHR43788:SF8">
    <property type="entry name" value="DNA-BINDING PROTEIN SMUBP-2"/>
    <property type="match status" value="1"/>
</dbReference>
<feature type="domain" description="DNA2/NAM7 helicase-like C-terminal" evidence="5">
    <location>
        <begin position="3"/>
        <end position="81"/>
    </location>
</feature>
<dbReference type="AlphaFoldDB" id="A0A0C3HB66"/>
<dbReference type="InterPro" id="IPR050534">
    <property type="entry name" value="Coronavir_polyprotein_1ab"/>
</dbReference>
<dbReference type="GO" id="GO:0043139">
    <property type="term" value="F:5'-3' DNA helicase activity"/>
    <property type="evidence" value="ECO:0007669"/>
    <property type="project" value="TreeGrafter"/>
</dbReference>
<reference evidence="6 7" key="1">
    <citation type="submission" date="2014-04" db="EMBL/GenBank/DDBJ databases">
        <authorList>
            <consortium name="DOE Joint Genome Institute"/>
            <person name="Kuo A."/>
            <person name="Martino E."/>
            <person name="Perotto S."/>
            <person name="Kohler A."/>
            <person name="Nagy L.G."/>
            <person name="Floudas D."/>
            <person name="Copeland A."/>
            <person name="Barry K.W."/>
            <person name="Cichocki N."/>
            <person name="Veneault-Fourrey C."/>
            <person name="LaButti K."/>
            <person name="Lindquist E.A."/>
            <person name="Lipzen A."/>
            <person name="Lundell T."/>
            <person name="Morin E."/>
            <person name="Murat C."/>
            <person name="Sun H."/>
            <person name="Tunlid A."/>
            <person name="Henrissat B."/>
            <person name="Grigoriev I.V."/>
            <person name="Hibbett D.S."/>
            <person name="Martin F."/>
            <person name="Nordberg H.P."/>
            <person name="Cantor M.N."/>
            <person name="Hua S.X."/>
        </authorList>
    </citation>
    <scope>NUCLEOTIDE SEQUENCE [LARGE SCALE GENOMIC DNA]</scope>
    <source>
        <strain evidence="6 7">Zn</strain>
    </source>
</reference>
<evidence type="ECO:0000259" key="5">
    <source>
        <dbReference type="Pfam" id="PF13087"/>
    </source>
</evidence>
<dbReference type="SUPFAM" id="SSF52540">
    <property type="entry name" value="P-loop containing nucleoside triphosphate hydrolases"/>
    <property type="match status" value="1"/>
</dbReference>
<dbReference type="GO" id="GO:0005524">
    <property type="term" value="F:ATP binding"/>
    <property type="evidence" value="ECO:0007669"/>
    <property type="project" value="UniProtKB-KW"/>
</dbReference>
<evidence type="ECO:0000256" key="3">
    <source>
        <dbReference type="ARBA" id="ARBA00022806"/>
    </source>
</evidence>
<dbReference type="InParanoid" id="A0A0C3HB66"/>
<keyword evidence="3" id="KW-0347">Helicase</keyword>
<evidence type="ECO:0000256" key="1">
    <source>
        <dbReference type="ARBA" id="ARBA00022741"/>
    </source>
</evidence>
<reference evidence="7" key="2">
    <citation type="submission" date="2015-01" db="EMBL/GenBank/DDBJ databases">
        <title>Evolutionary Origins and Diversification of the Mycorrhizal Mutualists.</title>
        <authorList>
            <consortium name="DOE Joint Genome Institute"/>
            <consortium name="Mycorrhizal Genomics Consortium"/>
            <person name="Kohler A."/>
            <person name="Kuo A."/>
            <person name="Nagy L.G."/>
            <person name="Floudas D."/>
            <person name="Copeland A."/>
            <person name="Barry K.W."/>
            <person name="Cichocki N."/>
            <person name="Veneault-Fourrey C."/>
            <person name="LaButti K."/>
            <person name="Lindquist E.A."/>
            <person name="Lipzen A."/>
            <person name="Lundell T."/>
            <person name="Morin E."/>
            <person name="Murat C."/>
            <person name="Riley R."/>
            <person name="Ohm R."/>
            <person name="Sun H."/>
            <person name="Tunlid A."/>
            <person name="Henrissat B."/>
            <person name="Grigoriev I.V."/>
            <person name="Hibbett D.S."/>
            <person name="Martin F."/>
        </authorList>
    </citation>
    <scope>NUCLEOTIDE SEQUENCE [LARGE SCALE GENOMIC DNA]</scope>
    <source>
        <strain evidence="7">Zn</strain>
    </source>
</reference>
<dbReference type="GO" id="GO:0016787">
    <property type="term" value="F:hydrolase activity"/>
    <property type="evidence" value="ECO:0007669"/>
    <property type="project" value="UniProtKB-KW"/>
</dbReference>
<dbReference type="STRING" id="913774.A0A0C3HB66"/>
<dbReference type="Gene3D" id="3.40.50.300">
    <property type="entry name" value="P-loop containing nucleotide triphosphate hydrolases"/>
    <property type="match status" value="1"/>
</dbReference>
<keyword evidence="1" id="KW-0547">Nucleotide-binding</keyword>
<dbReference type="OrthoDB" id="6513042at2759"/>
<evidence type="ECO:0000313" key="6">
    <source>
        <dbReference type="EMBL" id="KIN05481.1"/>
    </source>
</evidence>
<dbReference type="Proteomes" id="UP000054321">
    <property type="component" value="Unassembled WGS sequence"/>
</dbReference>
<evidence type="ECO:0000313" key="7">
    <source>
        <dbReference type="Proteomes" id="UP000054321"/>
    </source>
</evidence>
<sequence length="121" mass="13413">MLVIVPYRAMLNHVRHRLSQQIGELKSVQVATADSFQGHEARLTFLILTVDAKSGPGFLCDRRRLNVCSTRHTEMFFAIGDINTVQHARMSIPTQALVDEGEQHMGELSLGFDLEGYGSAG</sequence>
<keyword evidence="2" id="KW-0378">Hydrolase</keyword>
<evidence type="ECO:0000256" key="4">
    <source>
        <dbReference type="ARBA" id="ARBA00022840"/>
    </source>
</evidence>
<keyword evidence="4" id="KW-0067">ATP-binding</keyword>
<keyword evidence="7" id="KW-1185">Reference proteome</keyword>
<dbReference type="InterPro" id="IPR027417">
    <property type="entry name" value="P-loop_NTPase"/>
</dbReference>
<evidence type="ECO:0000256" key="2">
    <source>
        <dbReference type="ARBA" id="ARBA00022801"/>
    </source>
</evidence>
<proteinExistence type="predicted"/>
<dbReference type="HOGENOM" id="CLU_2038731_0_0_1"/>
<protein>
    <recommendedName>
        <fullName evidence="5">DNA2/NAM7 helicase-like C-terminal domain-containing protein</fullName>
    </recommendedName>
</protein>
<dbReference type="EMBL" id="KN832871">
    <property type="protein sequence ID" value="KIN05481.1"/>
    <property type="molecule type" value="Genomic_DNA"/>
</dbReference>
<name>A0A0C3HB66_OIDMZ</name>
<accession>A0A0C3HB66</accession>
<dbReference type="InterPro" id="IPR041679">
    <property type="entry name" value="DNA2/NAM7-like_C"/>
</dbReference>
<gene>
    <name evidence="6" type="ORF">OIDMADRAFT_49011</name>
</gene>